<feature type="compositionally biased region" description="Low complexity" evidence="1">
    <location>
        <begin position="18"/>
        <end position="28"/>
    </location>
</feature>
<protein>
    <submittedName>
        <fullName evidence="2">Uncharacterized protein</fullName>
    </submittedName>
</protein>
<accession>A0ABD1CLU1</accession>
<comment type="caution">
    <text evidence="2">The sequence shown here is derived from an EMBL/GenBank/DDBJ whole genome shotgun (WGS) entry which is preliminary data.</text>
</comment>
<proteinExistence type="predicted"/>
<evidence type="ECO:0000313" key="2">
    <source>
        <dbReference type="EMBL" id="KAL1377360.1"/>
    </source>
</evidence>
<sequence>MDEPQLRRSQQPHHKPISNSNSWDSSHSTAHLDLRRVRVLQRRGLVKSKASWRVRRWKVPKSVESSSTMKIEAKIIT</sequence>
<organism evidence="2 3">
    <name type="scientific">Culex pipiens pipiens</name>
    <name type="common">Northern house mosquito</name>
    <dbReference type="NCBI Taxonomy" id="38569"/>
    <lineage>
        <taxon>Eukaryota</taxon>
        <taxon>Metazoa</taxon>
        <taxon>Ecdysozoa</taxon>
        <taxon>Arthropoda</taxon>
        <taxon>Hexapoda</taxon>
        <taxon>Insecta</taxon>
        <taxon>Pterygota</taxon>
        <taxon>Neoptera</taxon>
        <taxon>Endopterygota</taxon>
        <taxon>Diptera</taxon>
        <taxon>Nematocera</taxon>
        <taxon>Culicoidea</taxon>
        <taxon>Culicidae</taxon>
        <taxon>Culicinae</taxon>
        <taxon>Culicini</taxon>
        <taxon>Culex</taxon>
        <taxon>Culex</taxon>
    </lineage>
</organism>
<name>A0ABD1CLU1_CULPP</name>
<dbReference type="Proteomes" id="UP001562425">
    <property type="component" value="Unassembled WGS sequence"/>
</dbReference>
<gene>
    <name evidence="2" type="ORF">pipiens_000594</name>
</gene>
<feature type="region of interest" description="Disordered" evidence="1">
    <location>
        <begin position="1"/>
        <end position="28"/>
    </location>
</feature>
<keyword evidence="3" id="KW-1185">Reference proteome</keyword>
<dbReference type="EMBL" id="JBEHCU010011028">
    <property type="protein sequence ID" value="KAL1377360.1"/>
    <property type="molecule type" value="Genomic_DNA"/>
</dbReference>
<reference evidence="2 3" key="1">
    <citation type="submission" date="2024-05" db="EMBL/GenBank/DDBJ databases">
        <title>Culex pipiens pipiens assembly and annotation.</title>
        <authorList>
            <person name="Alout H."/>
            <person name="Durand T."/>
        </authorList>
    </citation>
    <scope>NUCLEOTIDE SEQUENCE [LARGE SCALE GENOMIC DNA]</scope>
    <source>
        <strain evidence="2">HA-2024</strain>
        <tissue evidence="2">Whole body</tissue>
    </source>
</reference>
<evidence type="ECO:0000313" key="3">
    <source>
        <dbReference type="Proteomes" id="UP001562425"/>
    </source>
</evidence>
<feature type="non-terminal residue" evidence="2">
    <location>
        <position position="77"/>
    </location>
</feature>
<dbReference type="AlphaFoldDB" id="A0ABD1CLU1"/>
<evidence type="ECO:0000256" key="1">
    <source>
        <dbReference type="SAM" id="MobiDB-lite"/>
    </source>
</evidence>